<dbReference type="Gene3D" id="3.40.50.720">
    <property type="entry name" value="NAD(P)-binding Rossmann-like Domain"/>
    <property type="match status" value="1"/>
</dbReference>
<name>A0A1H1MF69_9ACTN</name>
<proteinExistence type="inferred from homology"/>
<comment type="similarity">
    <text evidence="1">Belongs to the NAD(P)-dependent epimerase/dehydratase family. SDR39U1 subfamily.</text>
</comment>
<protein>
    <recommendedName>
        <fullName evidence="6">TIGR01777 family protein</fullName>
    </recommendedName>
</protein>
<dbReference type="InterPro" id="IPR001509">
    <property type="entry name" value="Epimerase_deHydtase"/>
</dbReference>
<feature type="domain" description="NAD-dependent epimerase/dehydratase" evidence="2">
    <location>
        <begin position="4"/>
        <end position="215"/>
    </location>
</feature>
<dbReference type="Proteomes" id="UP000198859">
    <property type="component" value="Chromosome I"/>
</dbReference>
<reference evidence="5" key="1">
    <citation type="submission" date="2016-10" db="EMBL/GenBank/DDBJ databases">
        <authorList>
            <person name="Varghese N."/>
            <person name="Submissions S."/>
        </authorList>
    </citation>
    <scope>NUCLEOTIDE SEQUENCE [LARGE SCALE GENOMIC DNA]</scope>
    <source>
        <strain evidence="5">DSM 22127</strain>
    </source>
</reference>
<evidence type="ECO:0000256" key="1">
    <source>
        <dbReference type="ARBA" id="ARBA00009353"/>
    </source>
</evidence>
<dbReference type="AlphaFoldDB" id="A0A1H1MF69"/>
<dbReference type="InterPro" id="IPR010099">
    <property type="entry name" value="SDR39U1"/>
</dbReference>
<dbReference type="PANTHER" id="PTHR11092">
    <property type="entry name" value="SUGAR NUCLEOTIDE EPIMERASE RELATED"/>
    <property type="match status" value="1"/>
</dbReference>
<evidence type="ECO:0000313" key="5">
    <source>
        <dbReference type="Proteomes" id="UP000198859"/>
    </source>
</evidence>
<dbReference type="STRING" id="642780.SAMN04488570_0561"/>
<dbReference type="InterPro" id="IPR036291">
    <property type="entry name" value="NAD(P)-bd_dom_sf"/>
</dbReference>
<dbReference type="InterPro" id="IPR013549">
    <property type="entry name" value="DUF1731"/>
</dbReference>
<dbReference type="Pfam" id="PF01370">
    <property type="entry name" value="Epimerase"/>
    <property type="match status" value="1"/>
</dbReference>
<evidence type="ECO:0000259" key="2">
    <source>
        <dbReference type="Pfam" id="PF01370"/>
    </source>
</evidence>
<sequence length="297" mass="31454">MRFLLAGSSGFLGTQLREQLVGRGHDVTSLVRRAPGSQELRWDPYAAPLGVEVVEAHDVVVNLAGSPLVGNPHSTRWARELMTSRVTTTEVLATAIAASERKPVFLAGNGISYYGDQGSEPLTEAAESRGDALLTRVSRAWQAAASPASEAGARVVVLRTSPVFDRRSMPLKALRLLFAAGLGGRLGDGRQHMPVISTRDWVDAVVHTAEHDVEGPVNLCSEVTPTNAEFTEALGSLLHRPAVVPAPSFVLRKAGGELGGLVLDSVNAVPRALLDSGYAFSDPDVRAVLAEGLSPSR</sequence>
<dbReference type="SUPFAM" id="SSF51735">
    <property type="entry name" value="NAD(P)-binding Rossmann-fold domains"/>
    <property type="match status" value="1"/>
</dbReference>
<dbReference type="EMBL" id="LT629757">
    <property type="protein sequence ID" value="SDR85242.1"/>
    <property type="molecule type" value="Genomic_DNA"/>
</dbReference>
<dbReference type="Pfam" id="PF08338">
    <property type="entry name" value="DUF1731"/>
    <property type="match status" value="1"/>
</dbReference>
<dbReference type="OrthoDB" id="9801773at2"/>
<dbReference type="RefSeq" id="WP_091725795.1">
    <property type="nucleotide sequence ID" value="NZ_LT629757.1"/>
</dbReference>
<evidence type="ECO:0008006" key="6">
    <source>
        <dbReference type="Google" id="ProtNLM"/>
    </source>
</evidence>
<evidence type="ECO:0000259" key="3">
    <source>
        <dbReference type="Pfam" id="PF08338"/>
    </source>
</evidence>
<organism evidence="4 5">
    <name type="scientific">Nocardioides scoriae</name>
    <dbReference type="NCBI Taxonomy" id="642780"/>
    <lineage>
        <taxon>Bacteria</taxon>
        <taxon>Bacillati</taxon>
        <taxon>Actinomycetota</taxon>
        <taxon>Actinomycetes</taxon>
        <taxon>Propionibacteriales</taxon>
        <taxon>Nocardioidaceae</taxon>
        <taxon>Nocardioides</taxon>
    </lineage>
</organism>
<keyword evidence="5" id="KW-1185">Reference proteome</keyword>
<evidence type="ECO:0000313" key="4">
    <source>
        <dbReference type="EMBL" id="SDR85242.1"/>
    </source>
</evidence>
<dbReference type="PANTHER" id="PTHR11092:SF0">
    <property type="entry name" value="EPIMERASE FAMILY PROTEIN SDR39U1"/>
    <property type="match status" value="1"/>
</dbReference>
<feature type="domain" description="DUF1731" evidence="3">
    <location>
        <begin position="246"/>
        <end position="290"/>
    </location>
</feature>
<accession>A0A1H1MF69</accession>
<gene>
    <name evidence="4" type="ORF">SAMN04488570_0561</name>
</gene>
<dbReference type="NCBIfam" id="TIGR01777">
    <property type="entry name" value="yfcH"/>
    <property type="match status" value="1"/>
</dbReference>